<keyword evidence="4" id="KW-1185">Reference proteome</keyword>
<dbReference type="InParanoid" id="A0A804IZI2"/>
<dbReference type="PANTHER" id="PTHR35167:SF3">
    <property type="entry name" value="OS05G0216466 PROTEIN"/>
    <property type="match status" value="1"/>
</dbReference>
<evidence type="ECO:0000256" key="1">
    <source>
        <dbReference type="SAM" id="MobiDB-lite"/>
    </source>
</evidence>
<proteinExistence type="predicted"/>
<evidence type="ECO:0000313" key="3">
    <source>
        <dbReference type="EnsemblPlants" id="Ma05_p00980.1"/>
    </source>
</evidence>
<evidence type="ECO:0000313" key="2">
    <source>
        <dbReference type="EMBL" id="CAG1837148.1"/>
    </source>
</evidence>
<sequence length="103" mass="11660">MHSLMQIGIVRGLTQPEMEAAQQLLQLSSGEEDDDSEGVERSQKNKKRGTGEAEASMEGEHSEENRPRKRQRFRSLVAIYEVTKPIRMGCNGDEKKGVTRQEE</sequence>
<reference evidence="3" key="2">
    <citation type="submission" date="2021-05" db="UniProtKB">
        <authorList>
            <consortium name="EnsemblPlants"/>
        </authorList>
    </citation>
    <scope>IDENTIFICATION</scope>
    <source>
        <strain evidence="3">subsp. malaccensis</strain>
    </source>
</reference>
<reference evidence="2" key="1">
    <citation type="submission" date="2021-03" db="EMBL/GenBank/DDBJ databases">
        <authorList>
            <consortium name="Genoscope - CEA"/>
            <person name="William W."/>
        </authorList>
    </citation>
    <scope>NUCLEOTIDE SEQUENCE</scope>
    <source>
        <strain evidence="2">Doubled-haploid Pahang</strain>
    </source>
</reference>
<accession>A0A804IZI2</accession>
<gene>
    <name evidence="2" type="ORF">GSMUA_253250.1</name>
</gene>
<name>A0A804IZI2_MUSAM</name>
<dbReference type="Proteomes" id="UP000012960">
    <property type="component" value="Unplaced"/>
</dbReference>
<dbReference type="PANTHER" id="PTHR35167">
    <property type="entry name" value="OS05G0216466 PROTEIN"/>
    <property type="match status" value="1"/>
</dbReference>
<organism evidence="3 4">
    <name type="scientific">Musa acuminata subsp. malaccensis</name>
    <name type="common">Wild banana</name>
    <name type="synonym">Musa malaccensis</name>
    <dbReference type="NCBI Taxonomy" id="214687"/>
    <lineage>
        <taxon>Eukaryota</taxon>
        <taxon>Viridiplantae</taxon>
        <taxon>Streptophyta</taxon>
        <taxon>Embryophyta</taxon>
        <taxon>Tracheophyta</taxon>
        <taxon>Spermatophyta</taxon>
        <taxon>Magnoliopsida</taxon>
        <taxon>Liliopsida</taxon>
        <taxon>Zingiberales</taxon>
        <taxon>Musaceae</taxon>
        <taxon>Musa</taxon>
    </lineage>
</organism>
<dbReference type="EnsemblPlants" id="Ma05_t00980.1">
    <property type="protein sequence ID" value="Ma05_p00980.1"/>
    <property type="gene ID" value="Ma05_g00980"/>
</dbReference>
<protein>
    <submittedName>
        <fullName evidence="2">(wild Malaysian banana) hypothetical protein</fullName>
    </submittedName>
</protein>
<dbReference type="AlphaFoldDB" id="A0A804IZI2"/>
<feature type="region of interest" description="Disordered" evidence="1">
    <location>
        <begin position="23"/>
        <end position="72"/>
    </location>
</feature>
<dbReference type="EMBL" id="HG996470">
    <property type="protein sequence ID" value="CAG1837148.1"/>
    <property type="molecule type" value="Genomic_DNA"/>
</dbReference>
<evidence type="ECO:0000313" key="4">
    <source>
        <dbReference type="Proteomes" id="UP000012960"/>
    </source>
</evidence>
<dbReference type="Gramene" id="Ma05_t00980.1">
    <property type="protein sequence ID" value="Ma05_p00980.1"/>
    <property type="gene ID" value="Ma05_g00980"/>
</dbReference>